<proteinExistence type="predicted"/>
<name>A0A0B7BZP3_9EUPU</name>
<organism evidence="2">
    <name type="scientific">Arion vulgaris</name>
    <dbReference type="NCBI Taxonomy" id="1028688"/>
    <lineage>
        <taxon>Eukaryota</taxon>
        <taxon>Metazoa</taxon>
        <taxon>Spiralia</taxon>
        <taxon>Lophotrochozoa</taxon>
        <taxon>Mollusca</taxon>
        <taxon>Gastropoda</taxon>
        <taxon>Heterobranchia</taxon>
        <taxon>Euthyneura</taxon>
        <taxon>Panpulmonata</taxon>
        <taxon>Eupulmonata</taxon>
        <taxon>Stylommatophora</taxon>
        <taxon>Helicina</taxon>
        <taxon>Arionoidea</taxon>
        <taxon>Arionidae</taxon>
        <taxon>Arion</taxon>
    </lineage>
</organism>
<feature type="region of interest" description="Disordered" evidence="1">
    <location>
        <begin position="1"/>
        <end position="48"/>
    </location>
</feature>
<gene>
    <name evidence="2" type="primary">ORF217084</name>
</gene>
<sequence>SVQRVLSPSPPPPPPLPANHIQTSHQNSPPSGVNKTSSILPYRSPPPLMTVGESMPMGVAMYSGGSNPFFLPESSRINPDGGLKALSSSIASAHHHHPHHQV</sequence>
<feature type="compositionally biased region" description="Pro residues" evidence="1">
    <location>
        <begin position="8"/>
        <end position="17"/>
    </location>
</feature>
<evidence type="ECO:0000313" key="2">
    <source>
        <dbReference type="EMBL" id="CEK97846.1"/>
    </source>
</evidence>
<reference evidence="2" key="1">
    <citation type="submission" date="2014-12" db="EMBL/GenBank/DDBJ databases">
        <title>Insight into the proteome of Arion vulgaris.</title>
        <authorList>
            <person name="Aradska J."/>
            <person name="Bulat T."/>
            <person name="Smidak R."/>
            <person name="Sarate P."/>
            <person name="Gangsoo J."/>
            <person name="Sialana F."/>
            <person name="Bilban M."/>
            <person name="Lubec G."/>
        </authorList>
    </citation>
    <scope>NUCLEOTIDE SEQUENCE</scope>
    <source>
        <tissue evidence="2">Skin</tissue>
    </source>
</reference>
<evidence type="ECO:0000256" key="1">
    <source>
        <dbReference type="SAM" id="MobiDB-lite"/>
    </source>
</evidence>
<feature type="compositionally biased region" description="Polar residues" evidence="1">
    <location>
        <begin position="20"/>
        <end position="39"/>
    </location>
</feature>
<dbReference type="EMBL" id="HACG01050975">
    <property type="protein sequence ID" value="CEK97846.1"/>
    <property type="molecule type" value="Transcribed_RNA"/>
</dbReference>
<feature type="non-terminal residue" evidence="2">
    <location>
        <position position="1"/>
    </location>
</feature>
<feature type="non-terminal residue" evidence="2">
    <location>
        <position position="102"/>
    </location>
</feature>
<dbReference type="AlphaFoldDB" id="A0A0B7BZP3"/>
<accession>A0A0B7BZP3</accession>
<protein>
    <submittedName>
        <fullName evidence="2">Uncharacterized protein</fullName>
    </submittedName>
</protein>